<dbReference type="GO" id="GO:0071555">
    <property type="term" value="P:cell wall organization"/>
    <property type="evidence" value="ECO:0007669"/>
    <property type="project" value="UniProtKB-KW"/>
</dbReference>
<feature type="domain" description="Glycosyl transferase family 51" evidence="12">
    <location>
        <begin position="69"/>
        <end position="230"/>
    </location>
</feature>
<evidence type="ECO:0000256" key="1">
    <source>
        <dbReference type="ARBA" id="ARBA00022475"/>
    </source>
</evidence>
<dbReference type="PATRIC" id="fig|314722.6.peg.2624"/>
<keyword evidence="9 11" id="KW-0472">Membrane</keyword>
<keyword evidence="7 11" id="KW-0573">Peptidoglycan synthesis</keyword>
<evidence type="ECO:0000259" key="12">
    <source>
        <dbReference type="Pfam" id="PF00912"/>
    </source>
</evidence>
<evidence type="ECO:0000256" key="5">
    <source>
        <dbReference type="ARBA" id="ARBA00022692"/>
    </source>
</evidence>
<dbReference type="GO" id="GO:0008360">
    <property type="term" value="P:regulation of cell shape"/>
    <property type="evidence" value="ECO:0007669"/>
    <property type="project" value="UniProtKB-KW"/>
</dbReference>
<evidence type="ECO:0000256" key="11">
    <source>
        <dbReference type="HAMAP-Rule" id="MF_00766"/>
    </source>
</evidence>
<evidence type="ECO:0000256" key="6">
    <source>
        <dbReference type="ARBA" id="ARBA00022960"/>
    </source>
</evidence>
<dbReference type="GO" id="GO:0009274">
    <property type="term" value="C:peptidoglycan-based cell wall"/>
    <property type="evidence" value="ECO:0007669"/>
    <property type="project" value="InterPro"/>
</dbReference>
<dbReference type="KEGG" id="psuw:WQ53_12095"/>
<dbReference type="InterPro" id="IPR011812">
    <property type="entry name" value="Pep_trsgly"/>
</dbReference>
<feature type="transmembrane region" description="Helical" evidence="11">
    <location>
        <begin position="16"/>
        <end position="41"/>
    </location>
</feature>
<dbReference type="GO" id="GO:0008955">
    <property type="term" value="F:peptidoglycan glycosyltransferase activity"/>
    <property type="evidence" value="ECO:0007669"/>
    <property type="project" value="UniProtKB-UniRule"/>
</dbReference>
<evidence type="ECO:0000313" key="13">
    <source>
        <dbReference type="EMBL" id="AKC88375.1"/>
    </source>
</evidence>
<dbReference type="AlphaFoldDB" id="A0A0E3UQ37"/>
<evidence type="ECO:0000256" key="2">
    <source>
        <dbReference type="ARBA" id="ARBA00022519"/>
    </source>
</evidence>
<dbReference type="GO" id="GO:0005886">
    <property type="term" value="C:plasma membrane"/>
    <property type="evidence" value="ECO:0007669"/>
    <property type="project" value="UniProtKB-SubCell"/>
</dbReference>
<dbReference type="GO" id="GO:0016763">
    <property type="term" value="F:pentosyltransferase activity"/>
    <property type="evidence" value="ECO:0007669"/>
    <property type="project" value="InterPro"/>
</dbReference>
<comment type="function">
    <text evidence="11">Peptidoglycan polymerase that catalyzes glycan chain elongation from lipid-linked precursors.</text>
</comment>
<keyword evidence="2 11" id="KW-0997">Cell inner membrane</keyword>
<evidence type="ECO:0000256" key="10">
    <source>
        <dbReference type="ARBA" id="ARBA00023316"/>
    </source>
</evidence>
<evidence type="ECO:0000256" key="4">
    <source>
        <dbReference type="ARBA" id="ARBA00022679"/>
    </source>
</evidence>
<gene>
    <name evidence="11" type="primary">mtgA</name>
    <name evidence="13" type="ORF">WQ53_12095</name>
</gene>
<keyword evidence="3 11" id="KW-0328">Glycosyltransferase</keyword>
<sequence>MESGDGKRGGRRLRRWLAWLLWLPLLFVVVTTLQVAVLRFVDPPVSVFMLARQGEAWRAGDWDFRVAYDWRDLDRISPWLPLAVIAAEDQNFASHAGFDLEAIEKAIDHNARGKRVRGGSTISQQVAKNLFLWQGRSWLRKGLEAWYTLLIELMWPKQRILEVYVNVAEFGDGIYGAQAAAHSYWRKDAADLTPEQSARLAAVLPSPRRYSATHPGPYVQRRSAWIQRQMRQLGGRDYLERLD</sequence>
<dbReference type="Gene3D" id="1.10.3810.10">
    <property type="entry name" value="Biosynthetic peptidoglycan transglycosylase-like"/>
    <property type="match status" value="1"/>
</dbReference>
<keyword evidence="1 11" id="KW-1003">Cell membrane</keyword>
<dbReference type="Proteomes" id="UP000033067">
    <property type="component" value="Chromosome"/>
</dbReference>
<dbReference type="NCBIfam" id="TIGR02070">
    <property type="entry name" value="mono_pep_trsgly"/>
    <property type="match status" value="1"/>
</dbReference>
<dbReference type="SUPFAM" id="SSF53955">
    <property type="entry name" value="Lysozyme-like"/>
    <property type="match status" value="1"/>
</dbReference>
<evidence type="ECO:0000256" key="3">
    <source>
        <dbReference type="ARBA" id="ARBA00022676"/>
    </source>
</evidence>
<evidence type="ECO:0000256" key="7">
    <source>
        <dbReference type="ARBA" id="ARBA00022984"/>
    </source>
</evidence>
<comment type="similarity">
    <text evidence="11">Belongs to the glycosyltransferase 51 family.</text>
</comment>
<keyword evidence="8 11" id="KW-1133">Transmembrane helix</keyword>
<name>A0A0E3UQ37_9GAMM</name>
<keyword evidence="6 11" id="KW-0133">Cell shape</keyword>
<dbReference type="Pfam" id="PF00912">
    <property type="entry name" value="Transgly"/>
    <property type="match status" value="1"/>
</dbReference>
<keyword evidence="14" id="KW-1185">Reference proteome</keyword>
<dbReference type="EC" id="2.4.99.28" evidence="11"/>
<dbReference type="EMBL" id="CP011144">
    <property type="protein sequence ID" value="AKC88375.1"/>
    <property type="molecule type" value="Genomic_DNA"/>
</dbReference>
<dbReference type="RefSeq" id="WP_052634065.1">
    <property type="nucleotide sequence ID" value="NZ_CP011144.1"/>
</dbReference>
<dbReference type="InterPro" id="IPR023346">
    <property type="entry name" value="Lysozyme-like_dom_sf"/>
</dbReference>
<dbReference type="HAMAP" id="MF_00766">
    <property type="entry name" value="PGT_MtgA"/>
    <property type="match status" value="1"/>
</dbReference>
<evidence type="ECO:0000256" key="9">
    <source>
        <dbReference type="ARBA" id="ARBA00023136"/>
    </source>
</evidence>
<dbReference type="InterPro" id="IPR001264">
    <property type="entry name" value="Glyco_trans_51"/>
</dbReference>
<dbReference type="GO" id="GO:0009252">
    <property type="term" value="P:peptidoglycan biosynthetic process"/>
    <property type="evidence" value="ECO:0007669"/>
    <property type="project" value="UniProtKB-UniRule"/>
</dbReference>
<dbReference type="OrthoDB" id="9766909at2"/>
<keyword evidence="5 11" id="KW-0812">Transmembrane</keyword>
<dbReference type="PANTHER" id="PTHR30400">
    <property type="entry name" value="MONOFUNCTIONAL BIOSYNTHETIC PEPTIDOGLYCAN TRANSGLYCOSYLASE"/>
    <property type="match status" value="1"/>
</dbReference>
<comment type="subcellular location">
    <subcellularLocation>
        <location evidence="11">Cell inner membrane</location>
        <topology evidence="11">Single-pass membrane protein</topology>
    </subcellularLocation>
</comment>
<comment type="catalytic activity">
    <reaction evidence="11">
        <text>[GlcNAc-(1-&gt;4)-Mur2Ac(oyl-L-Ala-gamma-D-Glu-L-Lys-D-Ala-D-Ala)](n)-di-trans,octa-cis-undecaprenyl diphosphate + beta-D-GlcNAc-(1-&gt;4)-Mur2Ac(oyl-L-Ala-gamma-D-Glu-L-Lys-D-Ala-D-Ala)-di-trans,octa-cis-undecaprenyl diphosphate = [GlcNAc-(1-&gt;4)-Mur2Ac(oyl-L-Ala-gamma-D-Glu-L-Lys-D-Ala-D-Ala)](n+1)-di-trans,octa-cis-undecaprenyl diphosphate + di-trans,octa-cis-undecaprenyl diphosphate + H(+)</text>
        <dbReference type="Rhea" id="RHEA:23708"/>
        <dbReference type="Rhea" id="RHEA-COMP:9602"/>
        <dbReference type="Rhea" id="RHEA-COMP:9603"/>
        <dbReference type="ChEBI" id="CHEBI:15378"/>
        <dbReference type="ChEBI" id="CHEBI:58405"/>
        <dbReference type="ChEBI" id="CHEBI:60033"/>
        <dbReference type="ChEBI" id="CHEBI:78435"/>
        <dbReference type="EC" id="2.4.99.28"/>
    </reaction>
</comment>
<dbReference type="PANTHER" id="PTHR30400:SF0">
    <property type="entry name" value="BIOSYNTHETIC PEPTIDOGLYCAN TRANSGLYCOSYLASE"/>
    <property type="match status" value="1"/>
</dbReference>
<organism evidence="13 14">
    <name type="scientific">Pseudoxanthomonas suwonensis</name>
    <dbReference type="NCBI Taxonomy" id="314722"/>
    <lineage>
        <taxon>Bacteria</taxon>
        <taxon>Pseudomonadati</taxon>
        <taxon>Pseudomonadota</taxon>
        <taxon>Gammaproteobacteria</taxon>
        <taxon>Lysobacterales</taxon>
        <taxon>Lysobacteraceae</taxon>
        <taxon>Pseudoxanthomonas</taxon>
    </lineage>
</organism>
<comment type="pathway">
    <text evidence="11">Cell wall biogenesis; peptidoglycan biosynthesis.</text>
</comment>
<proteinExistence type="inferred from homology"/>
<keyword evidence="4 11" id="KW-0808">Transferase</keyword>
<keyword evidence="10 11" id="KW-0961">Cell wall biogenesis/degradation</keyword>
<evidence type="ECO:0000313" key="14">
    <source>
        <dbReference type="Proteomes" id="UP000033067"/>
    </source>
</evidence>
<protein>
    <recommendedName>
        <fullName evidence="11">Biosynthetic peptidoglycan transglycosylase</fullName>
        <ecNumber evidence="11">2.4.99.28</ecNumber>
    </recommendedName>
    <alternativeName>
        <fullName evidence="11">Glycan polymerase</fullName>
    </alternativeName>
    <alternativeName>
        <fullName evidence="11">Peptidoglycan glycosyltransferase MtgA</fullName>
        <shortName evidence="11">PGT</shortName>
    </alternativeName>
</protein>
<dbReference type="InterPro" id="IPR036950">
    <property type="entry name" value="PBP_transglycosylase"/>
</dbReference>
<accession>A0A0E3UQ37</accession>
<reference evidence="13 14" key="1">
    <citation type="journal article" date="2015" name="Genome Announc.">
        <title>Complete Genome Sequence of Pseudoxanthomonas suwonensis Strain J1, a Cellulose-Degrading Bacterium Isolated from Leaf- and Wood-Enriched Soil.</title>
        <authorList>
            <person name="Hou L."/>
            <person name="Jiang J."/>
            <person name="Xu Z."/>
            <person name="Zhou Y."/>
            <person name="Leung F.C."/>
        </authorList>
    </citation>
    <scope>NUCLEOTIDE SEQUENCE [LARGE SCALE GENOMIC DNA]</scope>
    <source>
        <strain evidence="13 14">J1</strain>
    </source>
</reference>
<dbReference type="UniPathway" id="UPA00219"/>
<evidence type="ECO:0000256" key="8">
    <source>
        <dbReference type="ARBA" id="ARBA00022989"/>
    </source>
</evidence>